<dbReference type="Proteomes" id="UP000095651">
    <property type="component" value="Unassembled WGS sequence"/>
</dbReference>
<dbReference type="PROSITE" id="PS51459">
    <property type="entry name" value="FIDO"/>
    <property type="match status" value="1"/>
</dbReference>
<dbReference type="PANTHER" id="PTHR39426">
    <property type="entry name" value="HOMOLOGY TO DEATH-ON-CURING PROTEIN OF PHAGE P1"/>
    <property type="match status" value="1"/>
</dbReference>
<reference evidence="2 3" key="1">
    <citation type="submission" date="2015-09" db="EMBL/GenBank/DDBJ databases">
        <authorList>
            <consortium name="Pathogen Informatics"/>
        </authorList>
    </citation>
    <scope>NUCLEOTIDE SEQUENCE [LARGE SCALE GENOMIC DNA]</scope>
    <source>
        <strain evidence="2 3">2789STDY5608850</strain>
    </source>
</reference>
<evidence type="ECO:0000313" key="2">
    <source>
        <dbReference type="EMBL" id="CUP20122.1"/>
    </source>
</evidence>
<dbReference type="InterPro" id="IPR036597">
    <property type="entry name" value="Fido-like_dom_sf"/>
</dbReference>
<dbReference type="GO" id="GO:0016301">
    <property type="term" value="F:kinase activity"/>
    <property type="evidence" value="ECO:0007669"/>
    <property type="project" value="InterPro"/>
</dbReference>
<proteinExistence type="predicted"/>
<dbReference type="NCBIfam" id="TIGR01550">
    <property type="entry name" value="DOC_P1"/>
    <property type="match status" value="1"/>
</dbReference>
<evidence type="ECO:0000259" key="1">
    <source>
        <dbReference type="PROSITE" id="PS51459"/>
    </source>
</evidence>
<dbReference type="PANTHER" id="PTHR39426:SF1">
    <property type="entry name" value="HOMOLOGY TO DEATH-ON-CURING PROTEIN OF PHAGE P1"/>
    <property type="match status" value="1"/>
</dbReference>
<dbReference type="SUPFAM" id="SSF140931">
    <property type="entry name" value="Fic-like"/>
    <property type="match status" value="1"/>
</dbReference>
<dbReference type="RefSeq" id="WP_055659693.1">
    <property type="nucleotide sequence ID" value="NZ_CABIXC010000021.1"/>
</dbReference>
<dbReference type="InterPro" id="IPR053737">
    <property type="entry name" value="Type_II_TA_Toxin"/>
</dbReference>
<dbReference type="Pfam" id="PF02661">
    <property type="entry name" value="Fic"/>
    <property type="match status" value="1"/>
</dbReference>
<dbReference type="AlphaFoldDB" id="A0A174L7C7"/>
<sequence length="127" mass="14084">MIILTVDEVIKIHGRLIEKTGGLDGLRDRGLLESAIFSISSGFGEIEVYPTVEEKAARIAFGIVNNHAFLDGNKRIGMLSMLMILRLNQVNIKYTQRELIALGLGVADGSIGYDEILDWIISHKIME</sequence>
<protein>
    <submittedName>
        <fullName evidence="2">Death on curing protein</fullName>
    </submittedName>
</protein>
<dbReference type="EMBL" id="CYZE01000021">
    <property type="protein sequence ID" value="CUP20122.1"/>
    <property type="molecule type" value="Genomic_DNA"/>
</dbReference>
<dbReference type="InterPro" id="IPR003812">
    <property type="entry name" value="Fido"/>
</dbReference>
<feature type="domain" description="Fido" evidence="1">
    <location>
        <begin position="4"/>
        <end position="122"/>
    </location>
</feature>
<name>A0A174L7C7_9FIRM</name>
<gene>
    <name evidence="2" type="ORF">ERS852407_05267</name>
</gene>
<dbReference type="InterPro" id="IPR006440">
    <property type="entry name" value="Doc"/>
</dbReference>
<organism evidence="2 3">
    <name type="scientific">Hungatella hathewayi</name>
    <dbReference type="NCBI Taxonomy" id="154046"/>
    <lineage>
        <taxon>Bacteria</taxon>
        <taxon>Bacillati</taxon>
        <taxon>Bacillota</taxon>
        <taxon>Clostridia</taxon>
        <taxon>Lachnospirales</taxon>
        <taxon>Lachnospiraceae</taxon>
        <taxon>Hungatella</taxon>
    </lineage>
</organism>
<dbReference type="Gene3D" id="1.20.120.1870">
    <property type="entry name" value="Fic/DOC protein, Fido domain"/>
    <property type="match status" value="1"/>
</dbReference>
<accession>A0A174L7C7</accession>
<dbReference type="PIRSF" id="PIRSF018297">
    <property type="entry name" value="Doc"/>
    <property type="match status" value="1"/>
</dbReference>
<evidence type="ECO:0000313" key="3">
    <source>
        <dbReference type="Proteomes" id="UP000095651"/>
    </source>
</evidence>